<proteinExistence type="predicted"/>
<dbReference type="Proteomes" id="UP000001661">
    <property type="component" value="Chromosome"/>
</dbReference>
<dbReference type="STRING" id="574087.Acear_0249"/>
<dbReference type="AlphaFoldDB" id="D9QTN5"/>
<dbReference type="RefSeq" id="WP_013277245.1">
    <property type="nucleotide sequence ID" value="NC_014378.1"/>
</dbReference>
<accession>D9QTN5</accession>
<dbReference type="eggNOG" id="ENOG5031RPF">
    <property type="taxonomic scope" value="Bacteria"/>
</dbReference>
<reference evidence="1 2" key="1">
    <citation type="journal article" date="2010" name="Stand. Genomic Sci.">
        <title>Complete genome sequence of Acetohalobium arabaticum type strain (Z-7288).</title>
        <authorList>
            <person name="Sikorski J."/>
            <person name="Lapidus A."/>
            <person name="Chertkov O."/>
            <person name="Lucas S."/>
            <person name="Copeland A."/>
            <person name="Glavina Del Rio T."/>
            <person name="Nolan M."/>
            <person name="Tice H."/>
            <person name="Cheng J.F."/>
            <person name="Han C."/>
            <person name="Brambilla E."/>
            <person name="Pitluck S."/>
            <person name="Liolios K."/>
            <person name="Ivanova N."/>
            <person name="Mavromatis K."/>
            <person name="Mikhailova N."/>
            <person name="Pati A."/>
            <person name="Bruce D."/>
            <person name="Detter C."/>
            <person name="Tapia R."/>
            <person name="Goodwin L."/>
            <person name="Chen A."/>
            <person name="Palaniappan K."/>
            <person name="Land M."/>
            <person name="Hauser L."/>
            <person name="Chang Y.J."/>
            <person name="Jeffries C.D."/>
            <person name="Rohde M."/>
            <person name="Goker M."/>
            <person name="Spring S."/>
            <person name="Woyke T."/>
            <person name="Bristow J."/>
            <person name="Eisen J.A."/>
            <person name="Markowitz V."/>
            <person name="Hugenholtz P."/>
            <person name="Kyrpides N.C."/>
            <person name="Klenk H.P."/>
        </authorList>
    </citation>
    <scope>NUCLEOTIDE SEQUENCE [LARGE SCALE GENOMIC DNA]</scope>
    <source>
        <strain evidence="2">ATCC 49924 / DSM 5501 / Z-7288</strain>
    </source>
</reference>
<evidence type="ECO:0000313" key="1">
    <source>
        <dbReference type="EMBL" id="ADL11799.1"/>
    </source>
</evidence>
<dbReference type="HOGENOM" id="CLU_117584_1_0_9"/>
<organism evidence="1 2">
    <name type="scientific">Acetohalobium arabaticum (strain ATCC 49924 / DSM 5501 / Z-7288)</name>
    <dbReference type="NCBI Taxonomy" id="574087"/>
    <lineage>
        <taxon>Bacteria</taxon>
        <taxon>Bacillati</taxon>
        <taxon>Bacillota</taxon>
        <taxon>Clostridia</taxon>
        <taxon>Halanaerobiales</taxon>
        <taxon>Halobacteroidaceae</taxon>
        <taxon>Acetohalobium</taxon>
    </lineage>
</organism>
<sequence>MKLRLEINQRLAKIGLRTTPPQTSVKQKPAEVKQKTVNGELKIESKPVKVKIDQKKARAALNYKHYKIYGKDIAKRGKQTALKAIAEYSSQGDQLARIEKKGKPLIAQAKKNAYGDKKKVGLKWKPGPEISVTPGQQDINFEVKDLNGIKLDTEPNWPQIDLQWGKVEAYQKQKAELEIKAVDKKV</sequence>
<dbReference type="KEGG" id="aar:Acear_0249"/>
<dbReference type="OrthoDB" id="2112831at2"/>
<dbReference type="InterPro" id="IPR045527">
    <property type="entry name" value="DUF6470"/>
</dbReference>
<keyword evidence="2" id="KW-1185">Reference proteome</keyword>
<name>D9QTN5_ACEAZ</name>
<protein>
    <submittedName>
        <fullName evidence="1">Uncharacterized protein</fullName>
    </submittedName>
</protein>
<evidence type="ECO:0000313" key="2">
    <source>
        <dbReference type="Proteomes" id="UP000001661"/>
    </source>
</evidence>
<dbReference type="EMBL" id="CP002105">
    <property type="protein sequence ID" value="ADL11799.1"/>
    <property type="molecule type" value="Genomic_DNA"/>
</dbReference>
<dbReference type="Pfam" id="PF20074">
    <property type="entry name" value="DUF6470"/>
    <property type="match status" value="1"/>
</dbReference>
<gene>
    <name evidence="1" type="ordered locus">Acear_0249</name>
</gene>